<comment type="caution">
    <text evidence="2">The sequence shown here is derived from an EMBL/GenBank/DDBJ whole genome shotgun (WGS) entry which is preliminary data.</text>
</comment>
<dbReference type="EMBL" id="JAUKUA010000003">
    <property type="protein sequence ID" value="KAK0719119.1"/>
    <property type="molecule type" value="Genomic_DNA"/>
</dbReference>
<feature type="region of interest" description="Disordered" evidence="1">
    <location>
        <begin position="744"/>
        <end position="766"/>
    </location>
</feature>
<name>A0AA40DWN5_9PEZI</name>
<feature type="region of interest" description="Disordered" evidence="1">
    <location>
        <begin position="708"/>
        <end position="729"/>
    </location>
</feature>
<evidence type="ECO:0000256" key="1">
    <source>
        <dbReference type="SAM" id="MobiDB-lite"/>
    </source>
</evidence>
<evidence type="ECO:0000313" key="2">
    <source>
        <dbReference type="EMBL" id="KAK0719119.1"/>
    </source>
</evidence>
<feature type="compositionally biased region" description="Low complexity" evidence="1">
    <location>
        <begin position="709"/>
        <end position="718"/>
    </location>
</feature>
<protein>
    <submittedName>
        <fullName evidence="2">Uncharacterized protein</fullName>
    </submittedName>
</protein>
<dbReference type="Proteomes" id="UP001172102">
    <property type="component" value="Unassembled WGS sequence"/>
</dbReference>
<keyword evidence="3" id="KW-1185">Reference proteome</keyword>
<dbReference type="AlphaFoldDB" id="A0AA40DWN5"/>
<gene>
    <name evidence="2" type="ORF">B0H67DRAFT_485399</name>
</gene>
<sequence>MASELWDYESRLETTTRADDGAYDQVLAVSQGLINEQFQALFDLYKDELSKLYFKDASIGTFEGTLQAPQVLIPGADETSANINQVVLLVRFDNGSLKSADGRTEIEDLRHWTFAVRVPVVPEAVPDPSTITDPKKKKKAEEKRLRISERFDHPGDYTIERLYMKLSSADWNNLDNQRSVAGLDSDGNPVSYWDWKSDDDNTGTARRLALWLGTWADSFELDARNSLGLSFKPPTINSIMPTYVPTDILHQVYTYKSKLNGAENGQTGFGGAGDCNCLLYLEMVQNGGVKPKDPRLIWSGNFATQASPDHPAVRATFLLNQDIFLGKYILPEFRSLNQASDVYHNAFYWRADKPEDNWPIYLPWYISYDPNYPSADNPKYDFTPVYDPLNPRKVVSYQWNKENEQPLRVEKKPTENCWGRAKTKDTMNTTLTWDTGAAALTFSGKTIVDEFEEWTYTENAWDRPTSYCYDTFTVTWSIKMRIVPVYNPGDLVSYLSIVLDPLPPGKSSYVEVSTNPRVYNMKTLDHSADLTNDIRNRMTGDLDRMIGNIQNHLKSAGRFTYPGSGTLIFEDAVIGRYGDLNAKVRYQKSVSEPDLFRLKASKSVLTVTRRLEHKDWIIKIPRVEKGTPLLMAAPPQPRLKTSRPLISSHSLSWSANDLRALQADQTLTIRGVNNTGQPVRFAAIAFGFRSGQVKDCIFTTGDYEYRENTAAAAPPSTETETEKEDKAKDHGILVKLAKMKDSLTGAGSGSGSGAAPAPKKGVVRVSRSDDAPKLVATVGKTGAKDGATSWEVTVATPSSKTLVLPAGAWVEVSITAETAFAQMQPVAINESVRGEEGVDIGHFEQPIEVRVS</sequence>
<proteinExistence type="predicted"/>
<accession>A0AA40DWN5</accession>
<reference evidence="2" key="1">
    <citation type="submission" date="2023-06" db="EMBL/GenBank/DDBJ databases">
        <title>Genome-scale phylogeny and comparative genomics of the fungal order Sordariales.</title>
        <authorList>
            <consortium name="Lawrence Berkeley National Laboratory"/>
            <person name="Hensen N."/>
            <person name="Bonometti L."/>
            <person name="Westerberg I."/>
            <person name="Brannstrom I.O."/>
            <person name="Guillou S."/>
            <person name="Cros-Aarteil S."/>
            <person name="Calhoun S."/>
            <person name="Haridas S."/>
            <person name="Kuo A."/>
            <person name="Mondo S."/>
            <person name="Pangilinan J."/>
            <person name="Riley R."/>
            <person name="Labutti K."/>
            <person name="Andreopoulos B."/>
            <person name="Lipzen A."/>
            <person name="Chen C."/>
            <person name="Yanf M."/>
            <person name="Daum C."/>
            <person name="Ng V."/>
            <person name="Clum A."/>
            <person name="Steindorff A."/>
            <person name="Ohm R."/>
            <person name="Martin F."/>
            <person name="Silar P."/>
            <person name="Natvig D."/>
            <person name="Lalanne C."/>
            <person name="Gautier V."/>
            <person name="Ament-Velasquez S.L."/>
            <person name="Kruys A."/>
            <person name="Hutchinson M.I."/>
            <person name="Powell A.J."/>
            <person name="Barry K."/>
            <person name="Miller A.N."/>
            <person name="Grigoriev I.V."/>
            <person name="Debuchy R."/>
            <person name="Gladieux P."/>
            <person name="Thoren M.H."/>
            <person name="Johannesson H."/>
        </authorList>
    </citation>
    <scope>NUCLEOTIDE SEQUENCE</scope>
    <source>
        <strain evidence="2">SMH4607-1</strain>
    </source>
</reference>
<evidence type="ECO:0000313" key="3">
    <source>
        <dbReference type="Proteomes" id="UP001172102"/>
    </source>
</evidence>
<organism evidence="2 3">
    <name type="scientific">Lasiosphaeris hirsuta</name>
    <dbReference type="NCBI Taxonomy" id="260670"/>
    <lineage>
        <taxon>Eukaryota</taxon>
        <taxon>Fungi</taxon>
        <taxon>Dikarya</taxon>
        <taxon>Ascomycota</taxon>
        <taxon>Pezizomycotina</taxon>
        <taxon>Sordariomycetes</taxon>
        <taxon>Sordariomycetidae</taxon>
        <taxon>Sordariales</taxon>
        <taxon>Lasiosphaeriaceae</taxon>
        <taxon>Lasiosphaeris</taxon>
    </lineage>
</organism>